<evidence type="ECO:0000256" key="4">
    <source>
        <dbReference type="ARBA" id="ARBA00022679"/>
    </source>
</evidence>
<dbReference type="InterPro" id="IPR029057">
    <property type="entry name" value="PRTase-like"/>
</dbReference>
<keyword evidence="4 7" id="KW-0808">Transferase</keyword>
<dbReference type="Proteomes" id="UP001169063">
    <property type="component" value="Unassembled WGS sequence"/>
</dbReference>
<comment type="caution">
    <text evidence="7">Lacks conserved residue(s) required for the propagation of feature annotation.</text>
</comment>
<reference evidence="9" key="1">
    <citation type="submission" date="2023-07" db="EMBL/GenBank/DDBJ databases">
        <title>Brevundimonas soil sp. nov., isolated from the soil of chemical plant.</title>
        <authorList>
            <person name="Wu N."/>
        </authorList>
    </citation>
    <scope>NUCLEOTIDE SEQUENCE</scope>
    <source>
        <strain evidence="9">XZ-24</strain>
    </source>
</reference>
<organism evidence="9 10">
    <name type="scientific">Peiella sedimenti</name>
    <dbReference type="NCBI Taxonomy" id="3061083"/>
    <lineage>
        <taxon>Bacteria</taxon>
        <taxon>Pseudomonadati</taxon>
        <taxon>Pseudomonadota</taxon>
        <taxon>Alphaproteobacteria</taxon>
        <taxon>Caulobacterales</taxon>
        <taxon>Caulobacteraceae</taxon>
        <taxon>Peiella</taxon>
    </lineage>
</organism>
<dbReference type="GO" id="GO:0004588">
    <property type="term" value="F:orotate phosphoribosyltransferase activity"/>
    <property type="evidence" value="ECO:0007669"/>
    <property type="project" value="UniProtKB-EC"/>
</dbReference>
<dbReference type="PANTHER" id="PTHR19278">
    <property type="entry name" value="OROTATE PHOSPHORIBOSYLTRANSFERASE"/>
    <property type="match status" value="1"/>
</dbReference>
<evidence type="ECO:0000259" key="8">
    <source>
        <dbReference type="Pfam" id="PF00156"/>
    </source>
</evidence>
<dbReference type="RefSeq" id="WP_302110410.1">
    <property type="nucleotide sequence ID" value="NZ_JAUKTR010000004.1"/>
</dbReference>
<gene>
    <name evidence="7 9" type="primary">pyrE</name>
    <name evidence="9" type="ORF">Q0812_11135</name>
</gene>
<dbReference type="InterPro" id="IPR023031">
    <property type="entry name" value="OPRT"/>
</dbReference>
<dbReference type="PANTHER" id="PTHR19278:SF9">
    <property type="entry name" value="URIDINE 5'-MONOPHOSPHATE SYNTHASE"/>
    <property type="match status" value="1"/>
</dbReference>
<keyword evidence="10" id="KW-1185">Reference proteome</keyword>
<evidence type="ECO:0000313" key="9">
    <source>
        <dbReference type="EMBL" id="MDO1559979.1"/>
    </source>
</evidence>
<accession>A0ABT8SN27</accession>
<dbReference type="InterPro" id="IPR000836">
    <property type="entry name" value="PRTase_dom"/>
</dbReference>
<comment type="catalytic activity">
    <reaction evidence="7">
        <text>orotidine 5'-phosphate + diphosphate = orotate + 5-phospho-alpha-D-ribose 1-diphosphate</text>
        <dbReference type="Rhea" id="RHEA:10380"/>
        <dbReference type="ChEBI" id="CHEBI:30839"/>
        <dbReference type="ChEBI" id="CHEBI:33019"/>
        <dbReference type="ChEBI" id="CHEBI:57538"/>
        <dbReference type="ChEBI" id="CHEBI:58017"/>
        <dbReference type="EC" id="2.4.2.10"/>
    </reaction>
</comment>
<evidence type="ECO:0000256" key="7">
    <source>
        <dbReference type="HAMAP-Rule" id="MF_01208"/>
    </source>
</evidence>
<comment type="caution">
    <text evidence="9">The sequence shown here is derived from an EMBL/GenBank/DDBJ whole genome shotgun (WGS) entry which is preliminary data.</text>
</comment>
<comment type="pathway">
    <text evidence="1 7">Pyrimidine metabolism; UMP biosynthesis via de novo pathway; UMP from orotate: step 1/2.</text>
</comment>
<feature type="binding site" evidence="7">
    <location>
        <position position="120"/>
    </location>
    <ligand>
        <name>orotate</name>
        <dbReference type="ChEBI" id="CHEBI:30839"/>
    </ligand>
</feature>
<dbReference type="Gene3D" id="3.40.50.2020">
    <property type="match status" value="1"/>
</dbReference>
<dbReference type="SUPFAM" id="SSF53271">
    <property type="entry name" value="PRTase-like"/>
    <property type="match status" value="1"/>
</dbReference>
<evidence type="ECO:0000256" key="3">
    <source>
        <dbReference type="ARBA" id="ARBA00022676"/>
    </source>
</evidence>
<evidence type="ECO:0000256" key="6">
    <source>
        <dbReference type="ARBA" id="ARBA00022975"/>
    </source>
</evidence>
<keyword evidence="5 7" id="KW-0460">Magnesium</keyword>
<dbReference type="NCBIfam" id="TIGR01367">
    <property type="entry name" value="pyrE_Therm"/>
    <property type="match status" value="1"/>
</dbReference>
<feature type="domain" description="Phosphoribosyltransferase" evidence="8">
    <location>
        <begin position="46"/>
        <end position="154"/>
    </location>
</feature>
<feature type="binding site" evidence="7">
    <location>
        <position position="148"/>
    </location>
    <ligand>
        <name>orotate</name>
        <dbReference type="ChEBI" id="CHEBI:30839"/>
    </ligand>
</feature>
<dbReference type="EC" id="2.4.2.10" evidence="2 7"/>
<dbReference type="CDD" id="cd06223">
    <property type="entry name" value="PRTases_typeI"/>
    <property type="match status" value="1"/>
</dbReference>
<feature type="binding site" description="in other chain" evidence="7">
    <location>
        <begin position="116"/>
        <end position="124"/>
    </location>
    <ligand>
        <name>5-phospho-alpha-D-ribose 1-diphosphate</name>
        <dbReference type="ChEBI" id="CHEBI:58017"/>
        <note>ligand shared between dimeric partners</note>
    </ligand>
</feature>
<dbReference type="HAMAP" id="MF_01208">
    <property type="entry name" value="PyrE"/>
    <property type="match status" value="1"/>
</dbReference>
<comment type="cofactor">
    <cofactor evidence="7">
        <name>Mg(2+)</name>
        <dbReference type="ChEBI" id="CHEBI:18420"/>
    </cofactor>
</comment>
<dbReference type="EMBL" id="JAUKTR010000004">
    <property type="protein sequence ID" value="MDO1559979.1"/>
    <property type="molecule type" value="Genomic_DNA"/>
</dbReference>
<name>A0ABT8SN27_9CAUL</name>
<protein>
    <recommendedName>
        <fullName evidence="2 7">Orotate phosphoribosyltransferase</fullName>
        <shortName evidence="7">OPRT</shortName>
        <shortName evidence="7">OPRTase</shortName>
        <ecNumber evidence="2 7">2.4.2.10</ecNumber>
    </recommendedName>
</protein>
<evidence type="ECO:0000313" key="10">
    <source>
        <dbReference type="Proteomes" id="UP001169063"/>
    </source>
</evidence>
<dbReference type="InterPro" id="IPR006273">
    <property type="entry name" value="Orotate_PRibTrfase_bac"/>
</dbReference>
<keyword evidence="6 7" id="KW-0665">Pyrimidine biosynthesis</keyword>
<sequence>MNTQDVLDEFRAAGALREGHFVLSSGLHSPVFLQKNLVFMHADRCARLCSALAERIKAEAPGAEVVISPAVGGILPGYETARHLGVPSMYVEREGGAFRLRRGFHLEPGAKVVMVEDIVTTGLSSRECIEAIRQAGGEVLAAACIVDRSGGKADVGAPLIALARLEVPAYPADALPPELAALPVEDPGSRRLSK</sequence>
<comment type="function">
    <text evidence="7">Catalyzes the transfer of a ribosyl phosphate group from 5-phosphoribose 1-diphosphate to orotate, leading to the formation of orotidine monophosphate (OMP).</text>
</comment>
<comment type="subunit">
    <text evidence="7">Homodimer.</text>
</comment>
<dbReference type="Pfam" id="PF00156">
    <property type="entry name" value="Pribosyltran"/>
    <property type="match status" value="1"/>
</dbReference>
<proteinExistence type="inferred from homology"/>
<evidence type="ECO:0000256" key="5">
    <source>
        <dbReference type="ARBA" id="ARBA00022842"/>
    </source>
</evidence>
<comment type="similarity">
    <text evidence="7">Belongs to the purine/pyrimidine phosphoribosyltransferase family. PyrE subfamily.</text>
</comment>
<evidence type="ECO:0000256" key="1">
    <source>
        <dbReference type="ARBA" id="ARBA00004889"/>
    </source>
</evidence>
<keyword evidence="3 7" id="KW-0328">Glycosyltransferase</keyword>
<evidence type="ECO:0000256" key="2">
    <source>
        <dbReference type="ARBA" id="ARBA00011971"/>
    </source>
</evidence>